<proteinExistence type="predicted"/>
<dbReference type="EMBL" id="JBDIML010000004">
    <property type="protein sequence ID" value="MEN2768067.1"/>
    <property type="molecule type" value="Genomic_DNA"/>
</dbReference>
<comment type="caution">
    <text evidence="1">The sequence shown here is derived from an EMBL/GenBank/DDBJ whole genome shotgun (WGS) entry which is preliminary data.</text>
</comment>
<gene>
    <name evidence="1" type="ORF">ABC228_12870</name>
</gene>
<organism evidence="1 2">
    <name type="scientific">Ornithinibacillus xuwenensis</name>
    <dbReference type="NCBI Taxonomy" id="3144668"/>
    <lineage>
        <taxon>Bacteria</taxon>
        <taxon>Bacillati</taxon>
        <taxon>Bacillota</taxon>
        <taxon>Bacilli</taxon>
        <taxon>Bacillales</taxon>
        <taxon>Bacillaceae</taxon>
        <taxon>Ornithinibacillus</taxon>
    </lineage>
</organism>
<protein>
    <submittedName>
        <fullName evidence="1">Uncharacterized protein</fullName>
    </submittedName>
</protein>
<accession>A0ABU9XIE3</accession>
<dbReference type="Proteomes" id="UP001444625">
    <property type="component" value="Unassembled WGS sequence"/>
</dbReference>
<name>A0ABU9XIE3_9BACI</name>
<evidence type="ECO:0000313" key="1">
    <source>
        <dbReference type="EMBL" id="MEN2768067.1"/>
    </source>
</evidence>
<dbReference type="RefSeq" id="WP_345825551.1">
    <property type="nucleotide sequence ID" value="NZ_JBDIML010000004.1"/>
</dbReference>
<reference evidence="1 2" key="1">
    <citation type="submission" date="2024-05" db="EMBL/GenBank/DDBJ databases">
        <authorList>
            <person name="Haq I."/>
            <person name="Ullah Z."/>
            <person name="Ahmad R."/>
            <person name="Li M."/>
            <person name="Tong Y."/>
        </authorList>
    </citation>
    <scope>NUCLEOTIDE SEQUENCE [LARGE SCALE GENOMIC DNA]</scope>
    <source>
        <strain evidence="1 2">16A2E</strain>
    </source>
</reference>
<keyword evidence="2" id="KW-1185">Reference proteome</keyword>
<sequence>MDLLKYKREINLMKKQNMTEYDMYSVIASLIREGNNVESLSLRDVNRRRKSGKGQVFYGLSGIPDLVILDSEFDNSDNEKMKIDNIDKIYGCIEIKGVDAALFSVKEIIDNIKKNIKLGSDEGQILGEVLWYRKVLYTNGLTWMYYECESDEDYGDFIKKLVETRIENEKVYKIQNNIDPKKSVTLKDFDWYNEIDFNKIKINEEKLINIEDIKEDNWKEFLDNLHNIKWN</sequence>
<evidence type="ECO:0000313" key="2">
    <source>
        <dbReference type="Proteomes" id="UP001444625"/>
    </source>
</evidence>